<dbReference type="EMBL" id="FNLL01000003">
    <property type="protein sequence ID" value="SDT98306.1"/>
    <property type="molecule type" value="Genomic_DNA"/>
</dbReference>
<dbReference type="GO" id="GO:0005829">
    <property type="term" value="C:cytosol"/>
    <property type="evidence" value="ECO:0007669"/>
    <property type="project" value="TreeGrafter"/>
</dbReference>
<dbReference type="SMART" id="SM00729">
    <property type="entry name" value="Elp3"/>
    <property type="match status" value="1"/>
</dbReference>
<reference evidence="8" key="1">
    <citation type="submission" date="2016-10" db="EMBL/GenBank/DDBJ databases">
        <authorList>
            <person name="Varghese N."/>
            <person name="Submissions S."/>
        </authorList>
    </citation>
    <scope>NUCLEOTIDE SEQUENCE [LARGE SCALE GENOMIC DNA]</scope>
    <source>
        <strain evidence="8">DSM 3384</strain>
    </source>
</reference>
<dbReference type="SFLD" id="SFLDS00029">
    <property type="entry name" value="Radical_SAM"/>
    <property type="match status" value="1"/>
</dbReference>
<protein>
    <submittedName>
        <fullName evidence="7">Radical SAM superfamily enzyme YgiQ, UPF0313 family</fullName>
    </submittedName>
</protein>
<keyword evidence="4" id="KW-0408">Iron</keyword>
<organism evidence="7 8">
    <name type="scientific">Desulfobacula phenolica</name>
    <dbReference type="NCBI Taxonomy" id="90732"/>
    <lineage>
        <taxon>Bacteria</taxon>
        <taxon>Pseudomonadati</taxon>
        <taxon>Thermodesulfobacteriota</taxon>
        <taxon>Desulfobacteria</taxon>
        <taxon>Desulfobacterales</taxon>
        <taxon>Desulfobacteraceae</taxon>
        <taxon>Desulfobacula</taxon>
    </lineage>
</organism>
<dbReference type="Gene3D" id="3.40.50.280">
    <property type="entry name" value="Cobalamin-binding domain"/>
    <property type="match status" value="1"/>
</dbReference>
<dbReference type="Gene3D" id="3.30.750.200">
    <property type="match status" value="1"/>
</dbReference>
<accession>A0A1H2ET28</accession>
<dbReference type="RefSeq" id="WP_092231884.1">
    <property type="nucleotide sequence ID" value="NZ_FNLL01000003.1"/>
</dbReference>
<evidence type="ECO:0000259" key="6">
    <source>
        <dbReference type="SMART" id="SM00729"/>
    </source>
</evidence>
<dbReference type="AlphaFoldDB" id="A0A1H2ET28"/>
<sequence length="503" mass="57686">MLLIFPPVAKPCEPPAGVALLSSALKEHGFDCHVFDANIEGLLYLINSDLVPVDSWSKRALKNRDQILSDLKKSSLYENMDRYHQRVYDLNKLLSISVDNKRFKITLSDYSDSKLSSVNSKDLLKSANEYQENPFYRFFEDKVRPQVLNSDSKFIGISLCYLNQALTSFALAGWIKDNFKDKQIIMGGGLISSWMSRPDYNNPFKDLIDVTIRGEGEQPLLEFLGKKNVEKRHYVPDYDFVKEDLYLAPGKVLPFRASIGCYWSKCNFCPEKAETRPYSSQRASMVLQDLKTIDKTYKPDYVHFLDNAVTPAFLKALSVNEFGFKWYGFVRFEKEFLDLDFCLGLKASGCDMLKLGLESGDQDVLDQMNKGTDLNLVSTMLKNLHHAGILTFVYLLFGTSFEDKAAAFKTLEYVKAHKAYINYLNLAVFNLPKFSEDTKNLDTQEFYHGDLSLYLNFTHPYGWDRRKVKQFLDKTFKKQVVVGSGIRKNPAFFSSNHAAFFKI</sequence>
<evidence type="ECO:0000256" key="4">
    <source>
        <dbReference type="ARBA" id="ARBA00023004"/>
    </source>
</evidence>
<dbReference type="GO" id="GO:0046872">
    <property type="term" value="F:metal ion binding"/>
    <property type="evidence" value="ECO:0007669"/>
    <property type="project" value="UniProtKB-KW"/>
</dbReference>
<keyword evidence="2" id="KW-0949">S-adenosyl-L-methionine</keyword>
<dbReference type="SUPFAM" id="SSF102114">
    <property type="entry name" value="Radical SAM enzymes"/>
    <property type="match status" value="1"/>
</dbReference>
<evidence type="ECO:0000313" key="8">
    <source>
        <dbReference type="Proteomes" id="UP000199608"/>
    </source>
</evidence>
<proteinExistence type="predicted"/>
<evidence type="ECO:0000256" key="1">
    <source>
        <dbReference type="ARBA" id="ARBA00001966"/>
    </source>
</evidence>
<dbReference type="PANTHER" id="PTHR43409">
    <property type="entry name" value="ANAEROBIC MAGNESIUM-PROTOPORPHYRIN IX MONOMETHYL ESTER CYCLASE-RELATED"/>
    <property type="match status" value="1"/>
</dbReference>
<dbReference type="InterPro" id="IPR051198">
    <property type="entry name" value="BchE-like"/>
</dbReference>
<dbReference type="PANTHER" id="PTHR43409:SF7">
    <property type="entry name" value="BLL1977 PROTEIN"/>
    <property type="match status" value="1"/>
</dbReference>
<evidence type="ECO:0000256" key="5">
    <source>
        <dbReference type="ARBA" id="ARBA00023014"/>
    </source>
</evidence>
<dbReference type="SFLD" id="SFLDG01082">
    <property type="entry name" value="B12-binding_domain_containing"/>
    <property type="match status" value="1"/>
</dbReference>
<dbReference type="InterPro" id="IPR006638">
    <property type="entry name" value="Elp3/MiaA/NifB-like_rSAM"/>
</dbReference>
<keyword evidence="8" id="KW-1185">Reference proteome</keyword>
<keyword evidence="3" id="KW-0479">Metal-binding</keyword>
<dbReference type="InterPro" id="IPR007197">
    <property type="entry name" value="rSAM"/>
</dbReference>
<comment type="cofactor">
    <cofactor evidence="1">
        <name>[4Fe-4S] cluster</name>
        <dbReference type="ChEBI" id="CHEBI:49883"/>
    </cofactor>
</comment>
<evidence type="ECO:0000313" key="7">
    <source>
        <dbReference type="EMBL" id="SDT98306.1"/>
    </source>
</evidence>
<gene>
    <name evidence="7" type="ORF">SAMN04487931_103340</name>
</gene>
<dbReference type="GO" id="GO:0003824">
    <property type="term" value="F:catalytic activity"/>
    <property type="evidence" value="ECO:0007669"/>
    <property type="project" value="InterPro"/>
</dbReference>
<dbReference type="Proteomes" id="UP000199608">
    <property type="component" value="Unassembled WGS sequence"/>
</dbReference>
<evidence type="ECO:0000256" key="3">
    <source>
        <dbReference type="ARBA" id="ARBA00022723"/>
    </source>
</evidence>
<feature type="domain" description="Elp3/MiaA/NifB-like radical SAM core" evidence="6">
    <location>
        <begin position="251"/>
        <end position="448"/>
    </location>
</feature>
<dbReference type="InterPro" id="IPR058240">
    <property type="entry name" value="rSAM_sf"/>
</dbReference>
<evidence type="ECO:0000256" key="2">
    <source>
        <dbReference type="ARBA" id="ARBA00022691"/>
    </source>
</evidence>
<keyword evidence="5" id="KW-0411">Iron-sulfur</keyword>
<name>A0A1H2ET28_9BACT</name>
<dbReference type="GO" id="GO:0051536">
    <property type="term" value="F:iron-sulfur cluster binding"/>
    <property type="evidence" value="ECO:0007669"/>
    <property type="project" value="UniProtKB-KW"/>
</dbReference>